<protein>
    <submittedName>
        <fullName evidence="1">Uncharacterized protein</fullName>
    </submittedName>
</protein>
<evidence type="ECO:0000313" key="1">
    <source>
        <dbReference type="EMBL" id="KAK8963010.1"/>
    </source>
</evidence>
<dbReference type="Proteomes" id="UP001412067">
    <property type="component" value="Unassembled WGS sequence"/>
</dbReference>
<evidence type="ECO:0000313" key="2">
    <source>
        <dbReference type="Proteomes" id="UP001412067"/>
    </source>
</evidence>
<proteinExistence type="predicted"/>
<dbReference type="InterPro" id="IPR038765">
    <property type="entry name" value="Papain-like_cys_pep_sf"/>
</dbReference>
<accession>A0ABR2MFT9</accession>
<keyword evidence="2" id="KW-1185">Reference proteome</keyword>
<reference evidence="1 2" key="1">
    <citation type="journal article" date="2022" name="Nat. Plants">
        <title>Genomes of leafy and leafless Platanthera orchids illuminate the evolution of mycoheterotrophy.</title>
        <authorList>
            <person name="Li M.H."/>
            <person name="Liu K.W."/>
            <person name="Li Z."/>
            <person name="Lu H.C."/>
            <person name="Ye Q.L."/>
            <person name="Zhang D."/>
            <person name="Wang J.Y."/>
            <person name="Li Y.F."/>
            <person name="Zhong Z.M."/>
            <person name="Liu X."/>
            <person name="Yu X."/>
            <person name="Liu D.K."/>
            <person name="Tu X.D."/>
            <person name="Liu B."/>
            <person name="Hao Y."/>
            <person name="Liao X.Y."/>
            <person name="Jiang Y.T."/>
            <person name="Sun W.H."/>
            <person name="Chen J."/>
            <person name="Chen Y.Q."/>
            <person name="Ai Y."/>
            <person name="Zhai J.W."/>
            <person name="Wu S.S."/>
            <person name="Zhou Z."/>
            <person name="Hsiao Y.Y."/>
            <person name="Wu W.L."/>
            <person name="Chen Y.Y."/>
            <person name="Lin Y.F."/>
            <person name="Hsu J.L."/>
            <person name="Li C.Y."/>
            <person name="Wang Z.W."/>
            <person name="Zhao X."/>
            <person name="Zhong W.Y."/>
            <person name="Ma X.K."/>
            <person name="Ma L."/>
            <person name="Huang J."/>
            <person name="Chen G.Z."/>
            <person name="Huang M.Z."/>
            <person name="Huang L."/>
            <person name="Peng D.H."/>
            <person name="Luo Y.B."/>
            <person name="Zou S.Q."/>
            <person name="Chen S.P."/>
            <person name="Lan S."/>
            <person name="Tsai W.C."/>
            <person name="Van de Peer Y."/>
            <person name="Liu Z.J."/>
        </authorList>
    </citation>
    <scope>NUCLEOTIDE SEQUENCE [LARGE SCALE GENOMIC DNA]</scope>
    <source>
        <strain evidence="1">Lor288</strain>
    </source>
</reference>
<dbReference type="Gene3D" id="3.40.395.10">
    <property type="entry name" value="Adenoviral Proteinase, Chain A"/>
    <property type="match status" value="1"/>
</dbReference>
<organism evidence="1 2">
    <name type="scientific">Platanthera guangdongensis</name>
    <dbReference type="NCBI Taxonomy" id="2320717"/>
    <lineage>
        <taxon>Eukaryota</taxon>
        <taxon>Viridiplantae</taxon>
        <taxon>Streptophyta</taxon>
        <taxon>Embryophyta</taxon>
        <taxon>Tracheophyta</taxon>
        <taxon>Spermatophyta</taxon>
        <taxon>Magnoliopsida</taxon>
        <taxon>Liliopsida</taxon>
        <taxon>Asparagales</taxon>
        <taxon>Orchidaceae</taxon>
        <taxon>Orchidoideae</taxon>
        <taxon>Orchideae</taxon>
        <taxon>Orchidinae</taxon>
        <taxon>Platanthera</taxon>
    </lineage>
</organism>
<dbReference type="SUPFAM" id="SSF54001">
    <property type="entry name" value="Cysteine proteinases"/>
    <property type="match status" value="1"/>
</dbReference>
<gene>
    <name evidence="1" type="ORF">KSP40_PGU012908</name>
</gene>
<name>A0ABR2MFT9_9ASPA</name>
<sequence length="102" mass="11683">MQISNLYEDTEDAFSVAMTGWNIELVDSAPKQLNFQNYGVFVIKYMEAVSSANKINWEKCQDWQCMMPKFRAELADEIIRTFSDGYSKGLVQHEDLPSKGCS</sequence>
<dbReference type="EMBL" id="JBBWWR010000008">
    <property type="protein sequence ID" value="KAK8963010.1"/>
    <property type="molecule type" value="Genomic_DNA"/>
</dbReference>
<comment type="caution">
    <text evidence="1">The sequence shown here is derived from an EMBL/GenBank/DDBJ whole genome shotgun (WGS) entry which is preliminary data.</text>
</comment>